<organism evidence="2 3">
    <name type="scientific">Scomber scombrus</name>
    <name type="common">Atlantic mackerel</name>
    <name type="synonym">Scomber vernalis</name>
    <dbReference type="NCBI Taxonomy" id="13677"/>
    <lineage>
        <taxon>Eukaryota</taxon>
        <taxon>Metazoa</taxon>
        <taxon>Chordata</taxon>
        <taxon>Craniata</taxon>
        <taxon>Vertebrata</taxon>
        <taxon>Euteleostomi</taxon>
        <taxon>Actinopterygii</taxon>
        <taxon>Neopterygii</taxon>
        <taxon>Teleostei</taxon>
        <taxon>Neoteleostei</taxon>
        <taxon>Acanthomorphata</taxon>
        <taxon>Pelagiaria</taxon>
        <taxon>Scombriformes</taxon>
        <taxon>Scombridae</taxon>
        <taxon>Scomber</taxon>
    </lineage>
</organism>
<dbReference type="EMBL" id="CAWUFR010000345">
    <property type="protein sequence ID" value="CAK6976331.1"/>
    <property type="molecule type" value="Genomic_DNA"/>
</dbReference>
<keyword evidence="3" id="KW-1185">Reference proteome</keyword>
<evidence type="ECO:0000313" key="3">
    <source>
        <dbReference type="Proteomes" id="UP001314229"/>
    </source>
</evidence>
<accession>A0AAV1PX79</accession>
<sequence>MMSQRCSVGDVSSSECYNNMDPPHYQHLGGQDFLSGPGGRDGKVHTGSCSCRSWEDRVPREDPGCRSPPQSIRVMPQDQNPHLHTTFRPEPSSTHNIQTRTLIYTQPSDQNPHLPTTFRPESSSTHNLQTRILIYTQPSGCFPRPEPTENPGTVSQTRSSQNVE</sequence>
<reference evidence="2 3" key="1">
    <citation type="submission" date="2024-01" db="EMBL/GenBank/DDBJ databases">
        <authorList>
            <person name="Alioto T."/>
            <person name="Alioto T."/>
            <person name="Gomez Garrido J."/>
        </authorList>
    </citation>
    <scope>NUCLEOTIDE SEQUENCE [LARGE SCALE GENOMIC DNA]</scope>
</reference>
<comment type="caution">
    <text evidence="2">The sequence shown here is derived from an EMBL/GenBank/DDBJ whole genome shotgun (WGS) entry which is preliminary data.</text>
</comment>
<protein>
    <submittedName>
        <fullName evidence="2">Uncharacterized protein</fullName>
    </submittedName>
</protein>
<evidence type="ECO:0000256" key="1">
    <source>
        <dbReference type="SAM" id="MobiDB-lite"/>
    </source>
</evidence>
<feature type="compositionally biased region" description="Basic and acidic residues" evidence="1">
    <location>
        <begin position="53"/>
        <end position="64"/>
    </location>
</feature>
<dbReference type="AlphaFoldDB" id="A0AAV1PX79"/>
<dbReference type="Proteomes" id="UP001314229">
    <property type="component" value="Unassembled WGS sequence"/>
</dbReference>
<feature type="compositionally biased region" description="Polar residues" evidence="1">
    <location>
        <begin position="150"/>
        <end position="164"/>
    </location>
</feature>
<gene>
    <name evidence="2" type="ORF">FSCOSCO3_A036285</name>
</gene>
<proteinExistence type="predicted"/>
<feature type="region of interest" description="Disordered" evidence="1">
    <location>
        <begin position="138"/>
        <end position="164"/>
    </location>
</feature>
<feature type="region of interest" description="Disordered" evidence="1">
    <location>
        <begin position="28"/>
        <end position="95"/>
    </location>
</feature>
<name>A0AAV1PX79_SCOSC</name>
<evidence type="ECO:0000313" key="2">
    <source>
        <dbReference type="EMBL" id="CAK6976331.1"/>
    </source>
</evidence>